<dbReference type="AlphaFoldDB" id="A0A1H0IBR0"/>
<feature type="transmembrane region" description="Helical" evidence="1">
    <location>
        <begin position="95"/>
        <end position="115"/>
    </location>
</feature>
<feature type="transmembrane region" description="Helical" evidence="1">
    <location>
        <begin position="395"/>
        <end position="416"/>
    </location>
</feature>
<evidence type="ECO:0000256" key="1">
    <source>
        <dbReference type="SAM" id="Phobius"/>
    </source>
</evidence>
<protein>
    <recommendedName>
        <fullName evidence="4">4-amino-4-deoxy-L-arabinose transferase</fullName>
    </recommendedName>
</protein>
<dbReference type="STRING" id="1090615.SAMN04515671_0443"/>
<feature type="transmembrane region" description="Helical" evidence="1">
    <location>
        <begin position="322"/>
        <end position="340"/>
    </location>
</feature>
<organism evidence="2 3">
    <name type="scientific">Nakamurella panacisegetis</name>
    <dbReference type="NCBI Taxonomy" id="1090615"/>
    <lineage>
        <taxon>Bacteria</taxon>
        <taxon>Bacillati</taxon>
        <taxon>Actinomycetota</taxon>
        <taxon>Actinomycetes</taxon>
        <taxon>Nakamurellales</taxon>
        <taxon>Nakamurellaceae</taxon>
        <taxon>Nakamurella</taxon>
    </lineage>
</organism>
<feature type="transmembrane region" description="Helical" evidence="1">
    <location>
        <begin position="26"/>
        <end position="48"/>
    </location>
</feature>
<feature type="transmembrane region" description="Helical" evidence="1">
    <location>
        <begin position="347"/>
        <end position="369"/>
    </location>
</feature>
<keyword evidence="1" id="KW-0812">Transmembrane</keyword>
<evidence type="ECO:0000313" key="3">
    <source>
        <dbReference type="Proteomes" id="UP000198741"/>
    </source>
</evidence>
<reference evidence="2 3" key="1">
    <citation type="submission" date="2016-10" db="EMBL/GenBank/DDBJ databases">
        <authorList>
            <person name="de Groot N.N."/>
        </authorList>
    </citation>
    <scope>NUCLEOTIDE SEQUENCE [LARGE SCALE GENOMIC DNA]</scope>
    <source>
        <strain evidence="3">P4-7,KCTC 19426,CECT 7604</strain>
    </source>
</reference>
<keyword evidence="1" id="KW-0472">Membrane</keyword>
<proteinExistence type="predicted"/>
<keyword evidence="3" id="KW-1185">Reference proteome</keyword>
<gene>
    <name evidence="2" type="ORF">SAMN04515671_0443</name>
</gene>
<evidence type="ECO:0008006" key="4">
    <source>
        <dbReference type="Google" id="ProtNLM"/>
    </source>
</evidence>
<feature type="transmembrane region" description="Helical" evidence="1">
    <location>
        <begin position="202"/>
        <end position="235"/>
    </location>
</feature>
<name>A0A1H0IBR0_9ACTN</name>
<feature type="transmembrane region" description="Helical" evidence="1">
    <location>
        <begin position="428"/>
        <end position="447"/>
    </location>
</feature>
<keyword evidence="1" id="KW-1133">Transmembrane helix</keyword>
<evidence type="ECO:0000313" key="2">
    <source>
        <dbReference type="EMBL" id="SDO28795.1"/>
    </source>
</evidence>
<accession>A0A1H0IBR0</accession>
<dbReference type="EMBL" id="LT629710">
    <property type="protein sequence ID" value="SDO28795.1"/>
    <property type="molecule type" value="Genomic_DNA"/>
</dbReference>
<feature type="transmembrane region" description="Helical" evidence="1">
    <location>
        <begin position="122"/>
        <end position="140"/>
    </location>
</feature>
<feature type="transmembrane region" description="Helical" evidence="1">
    <location>
        <begin position="170"/>
        <end position="190"/>
    </location>
</feature>
<dbReference type="Proteomes" id="UP000198741">
    <property type="component" value="Chromosome I"/>
</dbReference>
<feature type="transmembrane region" description="Helical" evidence="1">
    <location>
        <begin position="247"/>
        <end position="269"/>
    </location>
</feature>
<sequence length="596" mass="63420">MLRNRPARPRPVREGRPVTVVRLRRSLLAAIPVPLWLLLTYILFAPLLRNLSGPLPGGADSILYSWYFKEIQVSLWNGHNPFFTTAMNAPTGLNIMWNTAIILPAFLMTPITAAFGATTSVGLLMITAPLAAAGICYWVLYKLTGHLGGSAVGATLYGFGPFYNGQQGHVHLTLGAALLPLILYFGYQLVNPETRSWRQVGWRLGVVVGVTMLISEEIVAIAGLVALVSIVALALRYRREVRARLPFVARCVGWAAGVAVCICGPALAYQFLGPLVMTEGIHSSLSLDLLSTVRPSASMLFSTSADIAANRRFVTGGVENTGYLGILLILVAVIAVVVLVRAGRRRVAFWLGSSAALALALSLGTTVRVNGTQTWIPMPWLIFCRLPVVDTLVPARFSVATILFVSALLAFAVATVARADLGPRGHRVRFGGAVLVVVALAACWPAPGSKDQVVVATPAFFASRAVDTVTPGAVVLALPQSSSANGAAAVMKWQIDADLRFSIIGGYSFFSRDGTPHYDAQVPAYATTLEAVGNSGVAPTPADIAAARQSLLDGVGDYVIVTDQVSHQESVLAVLPEIAGCTPERVSDVFLCRVVR</sequence>